<proteinExistence type="predicted"/>
<sequence>VNAFFEVTPKIIEIDGRCAHEFKCSTHGCKVTIRRYLDKKDTCSTGNMRKHVKSCWGPKVL</sequence>
<protein>
    <recommendedName>
        <fullName evidence="3">CxC6 like cysteine cluster associated with KDZ domain-containing protein</fullName>
    </recommendedName>
</protein>
<dbReference type="Proteomes" id="UP000054538">
    <property type="component" value="Unassembled WGS sequence"/>
</dbReference>
<accession>A0A0D0D500</accession>
<evidence type="ECO:0000313" key="2">
    <source>
        <dbReference type="Proteomes" id="UP000054538"/>
    </source>
</evidence>
<dbReference type="EMBL" id="KN826498">
    <property type="protein sequence ID" value="KIK78711.1"/>
    <property type="molecule type" value="Genomic_DNA"/>
</dbReference>
<evidence type="ECO:0000313" key="1">
    <source>
        <dbReference type="EMBL" id="KIK78711.1"/>
    </source>
</evidence>
<dbReference type="HOGENOM" id="CLU_2801022_0_0_1"/>
<evidence type="ECO:0008006" key="3">
    <source>
        <dbReference type="Google" id="ProtNLM"/>
    </source>
</evidence>
<reference evidence="2" key="2">
    <citation type="submission" date="2015-01" db="EMBL/GenBank/DDBJ databases">
        <title>Evolutionary Origins and Diversification of the Mycorrhizal Mutualists.</title>
        <authorList>
            <consortium name="DOE Joint Genome Institute"/>
            <consortium name="Mycorrhizal Genomics Consortium"/>
            <person name="Kohler A."/>
            <person name="Kuo A."/>
            <person name="Nagy L.G."/>
            <person name="Floudas D."/>
            <person name="Copeland A."/>
            <person name="Barry K.W."/>
            <person name="Cichocki N."/>
            <person name="Veneault-Fourrey C."/>
            <person name="LaButti K."/>
            <person name="Lindquist E.A."/>
            <person name="Lipzen A."/>
            <person name="Lundell T."/>
            <person name="Morin E."/>
            <person name="Murat C."/>
            <person name="Riley R."/>
            <person name="Ohm R."/>
            <person name="Sun H."/>
            <person name="Tunlid A."/>
            <person name="Henrissat B."/>
            <person name="Grigoriev I.V."/>
            <person name="Hibbett D.S."/>
            <person name="Martin F."/>
        </authorList>
    </citation>
    <scope>NUCLEOTIDE SEQUENCE [LARGE SCALE GENOMIC DNA]</scope>
    <source>
        <strain evidence="2">Ve08.2h10</strain>
    </source>
</reference>
<reference evidence="1 2" key="1">
    <citation type="submission" date="2014-04" db="EMBL/GenBank/DDBJ databases">
        <authorList>
            <consortium name="DOE Joint Genome Institute"/>
            <person name="Kuo A."/>
            <person name="Kohler A."/>
            <person name="Jargeat P."/>
            <person name="Nagy L.G."/>
            <person name="Floudas D."/>
            <person name="Copeland A."/>
            <person name="Barry K.W."/>
            <person name="Cichocki N."/>
            <person name="Veneault-Fourrey C."/>
            <person name="LaButti K."/>
            <person name="Lindquist E.A."/>
            <person name="Lipzen A."/>
            <person name="Lundell T."/>
            <person name="Morin E."/>
            <person name="Murat C."/>
            <person name="Sun H."/>
            <person name="Tunlid A."/>
            <person name="Henrissat B."/>
            <person name="Grigoriev I.V."/>
            <person name="Hibbett D.S."/>
            <person name="Martin F."/>
            <person name="Nordberg H.P."/>
            <person name="Cantor M.N."/>
            <person name="Hua S.X."/>
        </authorList>
    </citation>
    <scope>NUCLEOTIDE SEQUENCE [LARGE SCALE GENOMIC DNA]</scope>
    <source>
        <strain evidence="1 2">Ve08.2h10</strain>
    </source>
</reference>
<dbReference type="InParanoid" id="A0A0D0D500"/>
<feature type="non-terminal residue" evidence="1">
    <location>
        <position position="1"/>
    </location>
</feature>
<organism evidence="1 2">
    <name type="scientific">Paxillus rubicundulus Ve08.2h10</name>
    <dbReference type="NCBI Taxonomy" id="930991"/>
    <lineage>
        <taxon>Eukaryota</taxon>
        <taxon>Fungi</taxon>
        <taxon>Dikarya</taxon>
        <taxon>Basidiomycota</taxon>
        <taxon>Agaricomycotina</taxon>
        <taxon>Agaricomycetes</taxon>
        <taxon>Agaricomycetidae</taxon>
        <taxon>Boletales</taxon>
        <taxon>Paxilineae</taxon>
        <taxon>Paxillaceae</taxon>
        <taxon>Paxillus</taxon>
    </lineage>
</organism>
<keyword evidence="2" id="KW-1185">Reference proteome</keyword>
<feature type="non-terminal residue" evidence="1">
    <location>
        <position position="61"/>
    </location>
</feature>
<name>A0A0D0D500_9AGAM</name>
<gene>
    <name evidence="1" type="ORF">PAXRUDRAFT_45056</name>
</gene>
<dbReference type="AlphaFoldDB" id="A0A0D0D500"/>
<dbReference type="OrthoDB" id="2677917at2759"/>